<dbReference type="Gene3D" id="1.10.60.20">
    <property type="entry name" value="Ribosomal protein S17e-like"/>
    <property type="match status" value="1"/>
</dbReference>
<protein>
    <submittedName>
        <fullName evidence="5">40S ribosomal protein S17</fullName>
    </submittedName>
</protein>
<evidence type="ECO:0000313" key="5">
    <source>
        <dbReference type="EMBL" id="PGH33948.1"/>
    </source>
</evidence>
<reference evidence="5 6" key="1">
    <citation type="submission" date="2017-10" db="EMBL/GenBank/DDBJ databases">
        <title>Comparative genomics in systemic dimorphic fungi from Ajellomycetaceae.</title>
        <authorList>
            <person name="Munoz J.F."/>
            <person name="Mcewen J.G."/>
            <person name="Clay O.K."/>
            <person name="Cuomo C.A."/>
        </authorList>
    </citation>
    <scope>NUCLEOTIDE SEQUENCE [LARGE SCALE GENOMIC DNA]</scope>
    <source>
        <strain evidence="5 6">UAMH4076</strain>
    </source>
</reference>
<evidence type="ECO:0000256" key="1">
    <source>
        <dbReference type="ARBA" id="ARBA00010444"/>
    </source>
</evidence>
<dbReference type="STRING" id="73230.A0A2B7ZL98"/>
<proteinExistence type="inferred from homology"/>
<dbReference type="GO" id="GO:0070124">
    <property type="term" value="P:mitochondrial translational initiation"/>
    <property type="evidence" value="ECO:0007669"/>
    <property type="project" value="TreeGrafter"/>
</dbReference>
<dbReference type="Proteomes" id="UP000226031">
    <property type="component" value="Unassembled WGS sequence"/>
</dbReference>
<evidence type="ECO:0000256" key="2">
    <source>
        <dbReference type="ARBA" id="ARBA00022980"/>
    </source>
</evidence>
<dbReference type="FunFam" id="1.10.60.20:FF:000001">
    <property type="entry name" value="40S ribosomal protein S17"/>
    <property type="match status" value="1"/>
</dbReference>
<dbReference type="VEuPathDB" id="FungiDB:EMCG_05567"/>
<feature type="region of interest" description="Disordered" evidence="4">
    <location>
        <begin position="270"/>
        <end position="295"/>
    </location>
</feature>
<dbReference type="Pfam" id="PF00833">
    <property type="entry name" value="Ribosomal_S17e"/>
    <property type="match status" value="1"/>
</dbReference>
<dbReference type="InterPro" id="IPR016712">
    <property type="entry name" value="Rbsml_bS1m-like"/>
</dbReference>
<evidence type="ECO:0000256" key="4">
    <source>
        <dbReference type="SAM" id="MobiDB-lite"/>
    </source>
</evidence>
<keyword evidence="6" id="KW-1185">Reference proteome</keyword>
<keyword evidence="3" id="KW-0687">Ribonucleoprotein</keyword>
<dbReference type="AlphaFoldDB" id="A0A2B7ZL98"/>
<feature type="compositionally biased region" description="Low complexity" evidence="4">
    <location>
        <begin position="270"/>
        <end position="281"/>
    </location>
</feature>
<dbReference type="InterPro" id="IPR018273">
    <property type="entry name" value="Ribosomal_eS17_CS"/>
</dbReference>
<evidence type="ECO:0000256" key="3">
    <source>
        <dbReference type="ARBA" id="ARBA00023274"/>
    </source>
</evidence>
<keyword evidence="2 5" id="KW-0689">Ribosomal protein</keyword>
<dbReference type="VEuPathDB" id="FungiDB:EMCG_05568"/>
<dbReference type="Pfam" id="PF11709">
    <property type="entry name" value="Mit_ribos_Mrp51"/>
    <property type="match status" value="1"/>
</dbReference>
<gene>
    <name evidence="5" type="ORF">GX50_03269</name>
</gene>
<comment type="similarity">
    <text evidence="1">Belongs to the eukaryotic ribosomal protein eS17 family.</text>
</comment>
<dbReference type="GO" id="GO:0005763">
    <property type="term" value="C:mitochondrial small ribosomal subunit"/>
    <property type="evidence" value="ECO:0007669"/>
    <property type="project" value="TreeGrafter"/>
</dbReference>
<dbReference type="GO" id="GO:0003735">
    <property type="term" value="F:structural constituent of ribosome"/>
    <property type="evidence" value="ECO:0007669"/>
    <property type="project" value="InterPro"/>
</dbReference>
<dbReference type="PANTHER" id="PTHR28058">
    <property type="entry name" value="37S RIBOSOMAL PROTEIN MRP51, MITOCHONDRIAL"/>
    <property type="match status" value="1"/>
</dbReference>
<dbReference type="InterPro" id="IPR036401">
    <property type="entry name" value="Ribosomal_eS17_sf"/>
</dbReference>
<accession>A0A2B7ZL98</accession>
<dbReference type="HAMAP" id="MF_00511">
    <property type="entry name" value="Ribosomal_eS17"/>
    <property type="match status" value="1"/>
</dbReference>
<name>A0A2B7ZL98_9EURO</name>
<organism evidence="5 6">
    <name type="scientific">[Emmonsia] crescens</name>
    <dbReference type="NCBI Taxonomy" id="73230"/>
    <lineage>
        <taxon>Eukaryota</taxon>
        <taxon>Fungi</taxon>
        <taxon>Dikarya</taxon>
        <taxon>Ascomycota</taxon>
        <taxon>Pezizomycotina</taxon>
        <taxon>Eurotiomycetes</taxon>
        <taxon>Eurotiomycetidae</taxon>
        <taxon>Onygenales</taxon>
        <taxon>Ajellomycetaceae</taxon>
        <taxon>Emergomyces</taxon>
    </lineage>
</organism>
<dbReference type="PROSITE" id="PS00712">
    <property type="entry name" value="RIBOSOMAL_S17E"/>
    <property type="match status" value="1"/>
</dbReference>
<comment type="caution">
    <text evidence="5">The sequence shown here is derived from an EMBL/GenBank/DDBJ whole genome shotgun (WGS) entry which is preliminary data.</text>
</comment>
<sequence>MAARLSPTANLFRKSRLFALPPTLSPPTQTASSSQIAESDTATLPYPIRAAIVTPDSSLARGDWGLKRPLPAKSTIQSSSTPVVRINALDTFEHVTDFESAGDHLKTLAKWQELSLPISLPKNNGIAIQVGGGKHESVFESKIDNTHESPNAQSPDSKRFRFGGPWLAGQTDIEFDRYLASVRRRKPEFMKKLRQLIAEGKLADARRKAREGGENLDNLQKPPSISEEEFQTAIRTLRADPTALGPIISKFLDLPPPPQTPSHRIHLRSWSAAPSEAPSAEYGRRGPPKTHPSAGLSYLRTGAQIVNHPVVGPQKHSRPVPARILRPKRRHRGNAYKAIVGVGGIVTEDVNAHAFREHNGPGGITDFDPDVPGGAKYWVHPVRASVTSEGKISLAIDRASDTAKALHGGLPEAEEPLPDYVRGTQRTFEELAPRRSINRGVAGAGAGAGTNSSPQDILNLLRESKESKSDYLLDILISRDLGHNSAQLSETLPSPNTKSKHPTSNLSSFRLVPVSVPVHKFFESPTSTLTTAKMGRVRTKTVKKSAKVIIERYYPKLTLDFETNKRICDEIAIIASKRLRNKIAGYTTHLMKRIQRGPVRGISFKLQEEERERKDQYVPEISALDVTQTESGQLDVDADTKDLLKSLGFDALKVNVVPVSQQTTENRPRRFGGPR</sequence>
<dbReference type="SUPFAM" id="SSF116820">
    <property type="entry name" value="Rps17e-like"/>
    <property type="match status" value="1"/>
</dbReference>
<evidence type="ECO:0000313" key="6">
    <source>
        <dbReference type="Proteomes" id="UP000226031"/>
    </source>
</evidence>
<dbReference type="InterPro" id="IPR001210">
    <property type="entry name" value="Ribosomal_eS17"/>
</dbReference>
<dbReference type="PANTHER" id="PTHR28058:SF1">
    <property type="entry name" value="SMALL RIBOSOMAL SUBUNIT PROTEIN BS1M"/>
    <property type="match status" value="1"/>
</dbReference>
<dbReference type="EMBL" id="PDND01000051">
    <property type="protein sequence ID" value="PGH33948.1"/>
    <property type="molecule type" value="Genomic_DNA"/>
</dbReference>